<name>A0ABT4DUW7_9BACL</name>
<sequence length="684" mass="74639">MGPKTDKLRLHLWNCLFLNRCKYNENLVKIDIACAEIDRVKQDFGSVNKHIGTLRYGLASANGHIGMVRSGIASVQQHMDEVRAKQASMSNDVTKLQRDVAELELDGTFPLQEFIQRGINVTWYKQDIDNDYTKALTDALQIGRNIYFPPGSYEVNFPKLPEGVLIYGEDAVVIGGLSLSSNTIIRGIKFAGKTSSGTYLNPGVWITEGTGITIENCLFDQTRIYAGDPQNGKTVSKIRIQRCSFTGDYNGFQVDPQSIEMYGGYDVHITDNLFDVVNAHRFLKISTSNPDSTPVVEELYSRRVVISGNIMKGSLKPKQKQVIDLFNGAVELVIANNVAEIDGEPDVFLECKPDGARGSSTSKHRQIAITGNSIQVRSKHIITLYGANSLPFEDGLQTCTIVGNELKSTHPSPSEAIDVRGFNQTLIANNNIFFAGDHSYLVAICAACNDAFSINGNVANKGSILIESEAQTKEGTDYRTDWEQGSVKGNILRNYRYYGGINLMKLHMTQLIIEGNVMQSSDGAKVNSAIYIDSESIVNLIMTGNMNKAMQESFNRVLLVNGDVVCCTDTGNSWNAREIEGTAPPAGGAWKVSDTVRNKAAVSGQYIGWVCVAAGRACNTLWQPNTAYNVNAMVNANGKVYKCTKAGASGTTAPTQTSGAITDGTVTWQYLDVVAVFSAYGMIV</sequence>
<evidence type="ECO:0000256" key="1">
    <source>
        <dbReference type="SAM" id="Coils"/>
    </source>
</evidence>
<keyword evidence="1" id="KW-0175">Coiled coil</keyword>
<feature type="coiled-coil region" evidence="1">
    <location>
        <begin position="79"/>
        <end position="106"/>
    </location>
</feature>
<dbReference type="InterPro" id="IPR011050">
    <property type="entry name" value="Pectin_lyase_fold/virulence"/>
</dbReference>
<evidence type="ECO:0008006" key="4">
    <source>
        <dbReference type="Google" id="ProtNLM"/>
    </source>
</evidence>
<protein>
    <recommendedName>
        <fullName evidence="4">Right handed beta helix domain-containing protein</fullName>
    </recommendedName>
</protein>
<gene>
    <name evidence="2" type="ORF">M5X09_15865</name>
</gene>
<proteinExistence type="predicted"/>
<accession>A0ABT4DUW7</accession>
<dbReference type="EMBL" id="JAMDLW010000020">
    <property type="protein sequence ID" value="MCY9521127.1"/>
    <property type="molecule type" value="Genomic_DNA"/>
</dbReference>
<dbReference type="SUPFAM" id="SSF51126">
    <property type="entry name" value="Pectin lyase-like"/>
    <property type="match status" value="1"/>
</dbReference>
<reference evidence="2 3" key="1">
    <citation type="submission" date="2022-05" db="EMBL/GenBank/DDBJ databases">
        <title>Genome Sequencing of Bee-Associated Microbes.</title>
        <authorList>
            <person name="Dunlap C."/>
        </authorList>
    </citation>
    <scope>NUCLEOTIDE SEQUENCE [LARGE SCALE GENOMIC DNA]</scope>
    <source>
        <strain evidence="2 3">NRRL NRS-1438</strain>
    </source>
</reference>
<evidence type="ECO:0000313" key="3">
    <source>
        <dbReference type="Proteomes" id="UP001207626"/>
    </source>
</evidence>
<organism evidence="2 3">
    <name type="scientific">Paenibacillus apiarius</name>
    <dbReference type="NCBI Taxonomy" id="46240"/>
    <lineage>
        <taxon>Bacteria</taxon>
        <taxon>Bacillati</taxon>
        <taxon>Bacillota</taxon>
        <taxon>Bacilli</taxon>
        <taxon>Bacillales</taxon>
        <taxon>Paenibacillaceae</taxon>
        <taxon>Paenibacillus</taxon>
    </lineage>
</organism>
<evidence type="ECO:0000313" key="2">
    <source>
        <dbReference type="EMBL" id="MCY9521127.1"/>
    </source>
</evidence>
<keyword evidence="3" id="KW-1185">Reference proteome</keyword>
<dbReference type="PROSITE" id="PS00697">
    <property type="entry name" value="DNA_LIGASE_A1"/>
    <property type="match status" value="1"/>
</dbReference>
<dbReference type="InterPro" id="IPR016059">
    <property type="entry name" value="DNA_ligase_ATP-dep_CS"/>
</dbReference>
<comment type="caution">
    <text evidence="2">The sequence shown here is derived from an EMBL/GenBank/DDBJ whole genome shotgun (WGS) entry which is preliminary data.</text>
</comment>
<dbReference type="Proteomes" id="UP001207626">
    <property type="component" value="Unassembled WGS sequence"/>
</dbReference>
<dbReference type="RefSeq" id="WP_087435804.1">
    <property type="nucleotide sequence ID" value="NZ_JAMDLV010000044.1"/>
</dbReference>